<proteinExistence type="predicted"/>
<comment type="caution">
    <text evidence="2">The sequence shown here is derived from an EMBL/GenBank/DDBJ whole genome shotgun (WGS) entry which is preliminary data.</text>
</comment>
<feature type="region of interest" description="Disordered" evidence="1">
    <location>
        <begin position="41"/>
        <end position="69"/>
    </location>
</feature>
<protein>
    <submittedName>
        <fullName evidence="2">Uncharacterized protein</fullName>
    </submittedName>
</protein>
<accession>A0ABR6BF70</accession>
<dbReference type="EMBL" id="JACJID010000002">
    <property type="protein sequence ID" value="MBA8925528.1"/>
    <property type="molecule type" value="Genomic_DNA"/>
</dbReference>
<evidence type="ECO:0000313" key="3">
    <source>
        <dbReference type="Proteomes" id="UP000517916"/>
    </source>
</evidence>
<reference evidence="2 3" key="1">
    <citation type="submission" date="2020-08" db="EMBL/GenBank/DDBJ databases">
        <title>Genomic Encyclopedia of Archaeal and Bacterial Type Strains, Phase II (KMG-II): from individual species to whole genera.</title>
        <authorList>
            <person name="Goeker M."/>
        </authorList>
    </citation>
    <scope>NUCLEOTIDE SEQUENCE [LARGE SCALE GENOMIC DNA]</scope>
    <source>
        <strain evidence="2 3">DSM 43850</strain>
    </source>
</reference>
<sequence length="69" mass="7910">MLEWTPESLKAEIDYRQELARDRMRAARAAQQRHSESWLARLVRRPRGEQLASDSADPNELGEPALHAA</sequence>
<name>A0ABR6BF70_9PSEU</name>
<keyword evidence="3" id="KW-1185">Reference proteome</keyword>
<dbReference type="RefSeq" id="WP_025360207.1">
    <property type="nucleotide sequence ID" value="NZ_BAAABQ010000075.1"/>
</dbReference>
<evidence type="ECO:0000313" key="2">
    <source>
        <dbReference type="EMBL" id="MBA8925528.1"/>
    </source>
</evidence>
<evidence type="ECO:0000256" key="1">
    <source>
        <dbReference type="SAM" id="MobiDB-lite"/>
    </source>
</evidence>
<organism evidence="2 3">
    <name type="scientific">Kutzneria viridogrisea</name>
    <dbReference type="NCBI Taxonomy" id="47990"/>
    <lineage>
        <taxon>Bacteria</taxon>
        <taxon>Bacillati</taxon>
        <taxon>Actinomycetota</taxon>
        <taxon>Actinomycetes</taxon>
        <taxon>Pseudonocardiales</taxon>
        <taxon>Pseudonocardiaceae</taxon>
        <taxon>Kutzneria</taxon>
    </lineage>
</organism>
<gene>
    <name evidence="2" type="ORF">BC739_002727</name>
</gene>
<dbReference type="Proteomes" id="UP000517916">
    <property type="component" value="Unassembled WGS sequence"/>
</dbReference>